<gene>
    <name evidence="8" type="ORF">CO102_01050</name>
</gene>
<evidence type="ECO:0000256" key="3">
    <source>
        <dbReference type="ARBA" id="ARBA00022692"/>
    </source>
</evidence>
<comment type="caution">
    <text evidence="8">The sequence shown here is derived from an EMBL/GenBank/DDBJ whole genome shotgun (WGS) entry which is preliminary data.</text>
</comment>
<dbReference type="PANTHER" id="PTHR38459:SF1">
    <property type="entry name" value="PROPHAGE BACTOPRENOL-LINKED GLUCOSE TRANSLOCASE HOMOLOG"/>
    <property type="match status" value="1"/>
</dbReference>
<comment type="subcellular location">
    <subcellularLocation>
        <location evidence="1">Membrane</location>
        <topology evidence="1">Multi-pass membrane protein</topology>
    </subcellularLocation>
</comment>
<dbReference type="PANTHER" id="PTHR38459">
    <property type="entry name" value="PROPHAGE BACTOPRENOL-LINKED GLUCOSE TRANSLOCASE HOMOLOG"/>
    <property type="match status" value="1"/>
</dbReference>
<dbReference type="AlphaFoldDB" id="A0A2M8C316"/>
<keyword evidence="3 6" id="KW-0812">Transmembrane</keyword>
<evidence type="ECO:0000256" key="1">
    <source>
        <dbReference type="ARBA" id="ARBA00004141"/>
    </source>
</evidence>
<evidence type="ECO:0000313" key="9">
    <source>
        <dbReference type="Proteomes" id="UP000228770"/>
    </source>
</evidence>
<proteinExistence type="inferred from homology"/>
<evidence type="ECO:0000256" key="6">
    <source>
        <dbReference type="SAM" id="Phobius"/>
    </source>
</evidence>
<dbReference type="Pfam" id="PF04138">
    <property type="entry name" value="GtrA_DPMS_TM"/>
    <property type="match status" value="1"/>
</dbReference>
<keyword evidence="5 6" id="KW-0472">Membrane</keyword>
<reference evidence="9" key="1">
    <citation type="submission" date="2017-09" db="EMBL/GenBank/DDBJ databases">
        <title>Depth-based differentiation of microbial function through sediment-hosted aquifers and enrichment of novel symbionts in the deep terrestrial subsurface.</title>
        <authorList>
            <person name="Probst A.J."/>
            <person name="Ladd B."/>
            <person name="Jarett J.K."/>
            <person name="Geller-Mcgrath D.E."/>
            <person name="Sieber C.M.K."/>
            <person name="Emerson J.B."/>
            <person name="Anantharaman K."/>
            <person name="Thomas B.C."/>
            <person name="Malmstrom R."/>
            <person name="Stieglmeier M."/>
            <person name="Klingl A."/>
            <person name="Woyke T."/>
            <person name="Ryan C.M."/>
            <person name="Banfield J.F."/>
        </authorList>
    </citation>
    <scope>NUCLEOTIDE SEQUENCE [LARGE SCALE GENOMIC DNA]</scope>
</reference>
<comment type="similarity">
    <text evidence="2">Belongs to the GtrA family.</text>
</comment>
<evidence type="ECO:0000256" key="5">
    <source>
        <dbReference type="ARBA" id="ARBA00023136"/>
    </source>
</evidence>
<evidence type="ECO:0000256" key="4">
    <source>
        <dbReference type="ARBA" id="ARBA00022989"/>
    </source>
</evidence>
<dbReference type="EMBL" id="PFUA01000023">
    <property type="protein sequence ID" value="PJB50463.1"/>
    <property type="molecule type" value="Genomic_DNA"/>
</dbReference>
<evidence type="ECO:0000256" key="2">
    <source>
        <dbReference type="ARBA" id="ARBA00009399"/>
    </source>
</evidence>
<sequence>MPKQFGRFLIVGIINTLVDWGILNILLIATRDQTLPLYALFKSVSFACAVICSYILNKRFVFRSREKSSSKQILAFVCVSLASWILNAGIATYATFSIPFSVFWVKANAGAVLGTLVSLMVNYLGYKNLVFRSPN</sequence>
<dbReference type="InterPro" id="IPR007267">
    <property type="entry name" value="GtrA_DPMS_TM"/>
</dbReference>
<feature type="transmembrane region" description="Helical" evidence="6">
    <location>
        <begin position="35"/>
        <end position="57"/>
    </location>
</feature>
<dbReference type="Proteomes" id="UP000228770">
    <property type="component" value="Unassembled WGS sequence"/>
</dbReference>
<feature type="transmembrane region" description="Helical" evidence="6">
    <location>
        <begin position="7"/>
        <end position="29"/>
    </location>
</feature>
<dbReference type="GO" id="GO:0005886">
    <property type="term" value="C:plasma membrane"/>
    <property type="evidence" value="ECO:0007669"/>
    <property type="project" value="TreeGrafter"/>
</dbReference>
<feature type="transmembrane region" description="Helical" evidence="6">
    <location>
        <begin position="102"/>
        <end position="125"/>
    </location>
</feature>
<dbReference type="InterPro" id="IPR051401">
    <property type="entry name" value="GtrA_CellWall_Glycosyl"/>
</dbReference>
<organism evidence="8 9">
    <name type="scientific">Candidatus Brennerbacteria bacterium CG_4_9_14_3_um_filter_43_9</name>
    <dbReference type="NCBI Taxonomy" id="1974522"/>
    <lineage>
        <taxon>Bacteria</taxon>
        <taxon>Candidatus Brenneribacteriota</taxon>
    </lineage>
</organism>
<name>A0A2M8C316_9BACT</name>
<accession>A0A2M8C316</accession>
<protein>
    <recommendedName>
        <fullName evidence="7">GtrA/DPMS transmembrane domain-containing protein</fullName>
    </recommendedName>
</protein>
<feature type="transmembrane region" description="Helical" evidence="6">
    <location>
        <begin position="73"/>
        <end position="96"/>
    </location>
</feature>
<feature type="domain" description="GtrA/DPMS transmembrane" evidence="7">
    <location>
        <begin position="7"/>
        <end position="131"/>
    </location>
</feature>
<evidence type="ECO:0000259" key="7">
    <source>
        <dbReference type="Pfam" id="PF04138"/>
    </source>
</evidence>
<evidence type="ECO:0000313" key="8">
    <source>
        <dbReference type="EMBL" id="PJB50463.1"/>
    </source>
</evidence>
<keyword evidence="4 6" id="KW-1133">Transmembrane helix</keyword>
<dbReference type="GO" id="GO:0000271">
    <property type="term" value="P:polysaccharide biosynthetic process"/>
    <property type="evidence" value="ECO:0007669"/>
    <property type="project" value="InterPro"/>
</dbReference>